<reference evidence="1 2" key="1">
    <citation type="submission" date="2016-02" db="EMBL/GenBank/DDBJ databases">
        <authorList>
            <person name="Teng J.L."/>
            <person name="Tang Y."/>
            <person name="Huang Y."/>
            <person name="Guo F."/>
            <person name="Wei W."/>
            <person name="Chen J.H."/>
            <person name="Wong S.Y."/>
            <person name="Lau S.K."/>
            <person name="Woo P.C."/>
        </authorList>
    </citation>
    <scope>NUCLEOTIDE SEQUENCE [LARGE SCALE GENOMIC DNA]</scope>
    <source>
        <strain evidence="1 2">JCM 13375</strain>
    </source>
</reference>
<gene>
    <name evidence="1" type="ORF">AXK61_00900</name>
</gene>
<organism evidence="1 2">
    <name type="scientific">Tsukamurella pseudospumae</name>
    <dbReference type="NCBI Taxonomy" id="239498"/>
    <lineage>
        <taxon>Bacteria</taxon>
        <taxon>Bacillati</taxon>
        <taxon>Actinomycetota</taxon>
        <taxon>Actinomycetes</taxon>
        <taxon>Mycobacteriales</taxon>
        <taxon>Tsukamurellaceae</taxon>
        <taxon>Tsukamurella</taxon>
    </lineage>
</organism>
<dbReference type="EMBL" id="LSRE01000001">
    <property type="protein sequence ID" value="KXP01404.1"/>
    <property type="molecule type" value="Genomic_DNA"/>
</dbReference>
<dbReference type="Proteomes" id="UP000070409">
    <property type="component" value="Unassembled WGS sequence"/>
</dbReference>
<protein>
    <submittedName>
        <fullName evidence="1">Uncharacterized protein</fullName>
    </submittedName>
</protein>
<evidence type="ECO:0000313" key="1">
    <source>
        <dbReference type="EMBL" id="KXP01404.1"/>
    </source>
</evidence>
<name>A0A137ZT87_9ACTN</name>
<sequence>MTKFSIRGLYDELERRITPPVETVVHSDEFAVTMKLIGRTRAAIGGRIDAVGAAVLHTVNLPAGSDIRKLRRQVGDLDYEIRRLRRELAERDENDRAPGEEH</sequence>
<proteinExistence type="predicted"/>
<dbReference type="RefSeq" id="WP_068743302.1">
    <property type="nucleotide sequence ID" value="NZ_LSRE01000001.1"/>
</dbReference>
<accession>A0A137ZT87</accession>
<evidence type="ECO:0000313" key="2">
    <source>
        <dbReference type="Proteomes" id="UP000070409"/>
    </source>
</evidence>
<keyword evidence="2" id="KW-1185">Reference proteome</keyword>
<comment type="caution">
    <text evidence="1">The sequence shown here is derived from an EMBL/GenBank/DDBJ whole genome shotgun (WGS) entry which is preliminary data.</text>
</comment>